<dbReference type="Gene3D" id="1.10.150.240">
    <property type="entry name" value="Putative phosphatase, domain 2"/>
    <property type="match status" value="1"/>
</dbReference>
<dbReference type="InterPro" id="IPR023214">
    <property type="entry name" value="HAD_sf"/>
</dbReference>
<name>A0AAU9DTZ1_9LACO</name>
<dbReference type="InterPro" id="IPR006439">
    <property type="entry name" value="HAD-SF_hydro_IA"/>
</dbReference>
<accession>A0AAU9DTZ1</accession>
<sequence>MKYKIVLFDIDDTLLTLESDGTWRKMFSELLASVDLAATDEQYNTFISNNHRLWAQAGKGAIKFSDVFDNRFDLPFLQNCGVSAKELDERFQNMQKKETTPTEGAVSCCQKLSEECDIYAASNGKQDTQAARVAASKLAPFLKDVYTSQRVQTLKPRKEFFDLILSDLHCADKKQVLMVGDTYGEDVLGAYNYEIDSCWLNPSHAPVPDSNLCTYQVANLGELPDLIL</sequence>
<dbReference type="AlphaFoldDB" id="A0AAU9DTZ1"/>
<dbReference type="SUPFAM" id="SSF56784">
    <property type="entry name" value="HAD-like"/>
    <property type="match status" value="1"/>
</dbReference>
<dbReference type="InterPro" id="IPR052550">
    <property type="entry name" value="Pyrimidine_5'-ntase_YjjG"/>
</dbReference>
<dbReference type="KEGG" id="xap:XA3_13540"/>
<dbReference type="InterPro" id="IPR023198">
    <property type="entry name" value="PGP-like_dom2"/>
</dbReference>
<dbReference type="SFLD" id="SFLDS00003">
    <property type="entry name" value="Haloacid_Dehalogenase"/>
    <property type="match status" value="1"/>
</dbReference>
<gene>
    <name evidence="1" type="ORF">XA3_13540</name>
</gene>
<dbReference type="PANTHER" id="PTHR47478:SF1">
    <property type="entry name" value="PYRIMIDINE 5'-NUCLEOTIDASE YJJG"/>
    <property type="match status" value="1"/>
</dbReference>
<dbReference type="EMBL" id="AP026802">
    <property type="protein sequence ID" value="BDR58913.1"/>
    <property type="molecule type" value="Genomic_DNA"/>
</dbReference>
<evidence type="ECO:0000313" key="1">
    <source>
        <dbReference type="EMBL" id="BDR58913.1"/>
    </source>
</evidence>
<organism evidence="1 2">
    <name type="scientific">Xylocopilactobacillus apicola</name>
    <dbReference type="NCBI Taxonomy" id="2932184"/>
    <lineage>
        <taxon>Bacteria</taxon>
        <taxon>Bacillati</taxon>
        <taxon>Bacillota</taxon>
        <taxon>Bacilli</taxon>
        <taxon>Lactobacillales</taxon>
        <taxon>Lactobacillaceae</taxon>
        <taxon>Xylocopilactobacillus</taxon>
    </lineage>
</organism>
<keyword evidence="2" id="KW-1185">Reference proteome</keyword>
<dbReference type="InterPro" id="IPR036412">
    <property type="entry name" value="HAD-like_sf"/>
</dbReference>
<dbReference type="PANTHER" id="PTHR47478">
    <property type="match status" value="1"/>
</dbReference>
<dbReference type="Pfam" id="PF00702">
    <property type="entry name" value="Hydrolase"/>
    <property type="match status" value="1"/>
</dbReference>
<dbReference type="RefSeq" id="WP_317634737.1">
    <property type="nucleotide sequence ID" value="NZ_AP026802.1"/>
</dbReference>
<dbReference type="Proteomes" id="UP001321861">
    <property type="component" value="Chromosome"/>
</dbReference>
<evidence type="ECO:0000313" key="2">
    <source>
        <dbReference type="Proteomes" id="UP001321861"/>
    </source>
</evidence>
<proteinExistence type="predicted"/>
<dbReference type="Gene3D" id="3.40.50.1000">
    <property type="entry name" value="HAD superfamily/HAD-like"/>
    <property type="match status" value="1"/>
</dbReference>
<protein>
    <submittedName>
        <fullName evidence="1">Noncanonical pyrimidine nucleotidase, YjjG family protein</fullName>
    </submittedName>
</protein>
<dbReference type="SFLD" id="SFLDG01129">
    <property type="entry name" value="C1.5:_HAD__Beta-PGM__Phosphata"/>
    <property type="match status" value="1"/>
</dbReference>
<dbReference type="NCBIfam" id="TIGR01549">
    <property type="entry name" value="HAD-SF-IA-v1"/>
    <property type="match status" value="1"/>
</dbReference>
<reference evidence="1 2" key="1">
    <citation type="journal article" date="2023" name="Microbiol. Spectr.">
        <title>Symbiosis of Carpenter Bees with Uncharacterized Lactic Acid Bacteria Showing NAD Auxotrophy.</title>
        <authorList>
            <person name="Kawasaki S."/>
            <person name="Ozawa K."/>
            <person name="Mori T."/>
            <person name="Yamamoto A."/>
            <person name="Ito M."/>
            <person name="Ohkuma M."/>
            <person name="Sakamoto M."/>
            <person name="Matsutani M."/>
        </authorList>
    </citation>
    <scope>NUCLEOTIDE SEQUENCE [LARGE SCALE GENOMIC DNA]</scope>
    <source>
        <strain evidence="1 2">XA3</strain>
    </source>
</reference>